<evidence type="ECO:0000313" key="6">
    <source>
        <dbReference type="Proteomes" id="UP001529235"/>
    </source>
</evidence>
<organism evidence="5 6">
    <name type="scientific">Ignisphaera cupida</name>
    <dbReference type="NCBI Taxonomy" id="3050454"/>
    <lineage>
        <taxon>Archaea</taxon>
        <taxon>Thermoproteota</taxon>
        <taxon>Thermoprotei</taxon>
        <taxon>Desulfurococcales</taxon>
        <taxon>Desulfurococcaceae</taxon>
        <taxon>Ignisphaera</taxon>
    </lineage>
</organism>
<dbReference type="Proteomes" id="UP001529235">
    <property type="component" value="Unassembled WGS sequence"/>
</dbReference>
<dbReference type="GO" id="GO:0006412">
    <property type="term" value="P:translation"/>
    <property type="evidence" value="ECO:0007669"/>
    <property type="project" value="UniProtKB-UniRule"/>
</dbReference>
<dbReference type="GO" id="GO:0005840">
    <property type="term" value="C:ribosome"/>
    <property type="evidence" value="ECO:0007669"/>
    <property type="project" value="UniProtKB-KW"/>
</dbReference>
<sequence>MTNVKIYRVEGVMLISADKLPTWQRFSVEVRALNEKHALEYIYSVLGSRHKVKRANIKILKIEEIPLEKAESKYVRDLSTLTRMVIK</sequence>
<accession>A0ABD4Z5D1</accession>
<keyword evidence="2 3" id="KW-0687">Ribonucleoprotein</keyword>
<name>A0ABD4Z5D1_9CREN</name>
<keyword evidence="3" id="KW-0694">RNA-binding</keyword>
<evidence type="ECO:0000313" key="5">
    <source>
        <dbReference type="EMBL" id="MDK6028526.1"/>
    </source>
</evidence>
<protein>
    <recommendedName>
        <fullName evidence="3">Large ribosomal subunit protein eL20</fullName>
    </recommendedName>
</protein>
<evidence type="ECO:0000256" key="1">
    <source>
        <dbReference type="ARBA" id="ARBA00022980"/>
    </source>
</evidence>
<dbReference type="EMBL" id="JASNVW010000002">
    <property type="protein sequence ID" value="MDK6028526.1"/>
    <property type="molecule type" value="Genomic_DNA"/>
</dbReference>
<dbReference type="AlphaFoldDB" id="A0ABD4Z5D1"/>
<dbReference type="RefSeq" id="WP_285273509.1">
    <property type="nucleotide sequence ID" value="NZ_JASNVW010000002.1"/>
</dbReference>
<dbReference type="InterPro" id="IPR023573">
    <property type="entry name" value="Ribosomal_eL20_dom"/>
</dbReference>
<dbReference type="GO" id="GO:0070180">
    <property type="term" value="F:large ribosomal subunit rRNA binding"/>
    <property type="evidence" value="ECO:0007669"/>
    <property type="project" value="UniProtKB-UniRule"/>
</dbReference>
<gene>
    <name evidence="3 5" type="primary">rpl18a</name>
    <name evidence="3" type="synonym">rpl20e</name>
    <name evidence="3" type="synonym">rplX</name>
    <name evidence="5" type="ORF">QPL79_04040</name>
</gene>
<evidence type="ECO:0000256" key="3">
    <source>
        <dbReference type="HAMAP-Rule" id="MF_00273"/>
    </source>
</evidence>
<dbReference type="HAMAP" id="MF_00273">
    <property type="entry name" value="Ribosomal_eL20"/>
    <property type="match status" value="1"/>
</dbReference>
<reference evidence="5 6" key="1">
    <citation type="submission" date="2023-05" db="EMBL/GenBank/DDBJ databases">
        <title>A new hyperthermophilic archaea 'Ignisphaera cupida' sp. nov. and description of the family 'Ignisphaeraceae' fam. nov.</title>
        <authorList>
            <person name="Podosokorskaya O.A."/>
            <person name="Elcheninov A.G."/>
            <person name="Klukina A."/>
            <person name="Merkel A.Y."/>
        </authorList>
    </citation>
    <scope>NUCLEOTIDE SEQUENCE [LARGE SCALE GENOMIC DNA]</scope>
    <source>
        <strain evidence="5 6">4213-co</strain>
    </source>
</reference>
<keyword evidence="3" id="KW-0699">rRNA-binding</keyword>
<comment type="caution">
    <text evidence="5">The sequence shown here is derived from an EMBL/GenBank/DDBJ whole genome shotgun (WGS) entry which is preliminary data.</text>
</comment>
<dbReference type="InterPro" id="IPR028877">
    <property type="entry name" value="Ribosomal_eL20"/>
</dbReference>
<dbReference type="NCBIfam" id="NF001981">
    <property type="entry name" value="PRK00773.1-1"/>
    <property type="match status" value="1"/>
</dbReference>
<evidence type="ECO:0000256" key="2">
    <source>
        <dbReference type="ARBA" id="ARBA00023274"/>
    </source>
</evidence>
<evidence type="ECO:0000259" key="4">
    <source>
        <dbReference type="Pfam" id="PF01775"/>
    </source>
</evidence>
<proteinExistence type="inferred from homology"/>
<dbReference type="Gene3D" id="3.10.20.10">
    <property type="match status" value="1"/>
</dbReference>
<dbReference type="SUPFAM" id="SSF160374">
    <property type="entry name" value="RplX-like"/>
    <property type="match status" value="1"/>
</dbReference>
<dbReference type="Pfam" id="PF01775">
    <property type="entry name" value="Ribosomal_L18A"/>
    <property type="match status" value="1"/>
</dbReference>
<comment type="similarity">
    <text evidence="3">Belongs to the eukaryotic ribosomal protein eL20 family.</text>
</comment>
<keyword evidence="1 3" id="KW-0689">Ribosomal protein</keyword>
<feature type="domain" description="Large ribosomal subunit protein eL20" evidence="4">
    <location>
        <begin position="4"/>
        <end position="63"/>
    </location>
</feature>
<comment type="subunit">
    <text evidence="3">Part of the 50S ribosomal subunit. Binds 23S rRNA.</text>
</comment>
<dbReference type="GO" id="GO:1990904">
    <property type="term" value="C:ribonucleoprotein complex"/>
    <property type="evidence" value="ECO:0007669"/>
    <property type="project" value="UniProtKB-KW"/>
</dbReference>
<keyword evidence="6" id="KW-1185">Reference proteome</keyword>